<evidence type="ECO:0000313" key="2">
    <source>
        <dbReference type="Proteomes" id="UP001596915"/>
    </source>
</evidence>
<name>A0ABW2WP44_9ACTN</name>
<dbReference type="Proteomes" id="UP001596915">
    <property type="component" value="Unassembled WGS sequence"/>
</dbReference>
<dbReference type="SUPFAM" id="SSF56281">
    <property type="entry name" value="Metallo-hydrolase/oxidoreductase"/>
    <property type="match status" value="1"/>
</dbReference>
<comment type="caution">
    <text evidence="1">The sequence shown here is derived from an EMBL/GenBank/DDBJ whole genome shotgun (WGS) entry which is preliminary data.</text>
</comment>
<proteinExistence type="predicted"/>
<evidence type="ECO:0008006" key="3">
    <source>
        <dbReference type="Google" id="ProtNLM"/>
    </source>
</evidence>
<keyword evidence="2" id="KW-1185">Reference proteome</keyword>
<sequence length="69" mass="7481">MPPAGLFSGDIVYDGRLLDDIHGADQKNYVATIARLRNLPVTVVHPGHESPFDGTRLREIADACIAARP</sequence>
<evidence type="ECO:0000313" key="1">
    <source>
        <dbReference type="EMBL" id="MFD0622968.1"/>
    </source>
</evidence>
<accession>A0ABW2WP44</accession>
<protein>
    <recommendedName>
        <fullName evidence="3">Metallo-beta-lactamase domain-containing protein</fullName>
    </recommendedName>
</protein>
<dbReference type="Gene3D" id="3.60.15.10">
    <property type="entry name" value="Ribonuclease Z/Hydroxyacylglutathione hydrolase-like"/>
    <property type="match status" value="1"/>
</dbReference>
<organism evidence="1 2">
    <name type="scientific">Streptomyces sanglieri</name>
    <dbReference type="NCBI Taxonomy" id="193460"/>
    <lineage>
        <taxon>Bacteria</taxon>
        <taxon>Bacillati</taxon>
        <taxon>Actinomycetota</taxon>
        <taxon>Actinomycetes</taxon>
        <taxon>Kitasatosporales</taxon>
        <taxon>Streptomycetaceae</taxon>
        <taxon>Streptomyces</taxon>
    </lineage>
</organism>
<gene>
    <name evidence="1" type="ORF">ACFQ2K_09205</name>
</gene>
<reference evidence="2" key="1">
    <citation type="journal article" date="2019" name="Int. J. Syst. Evol. Microbiol.">
        <title>The Global Catalogue of Microorganisms (GCM) 10K type strain sequencing project: providing services to taxonomists for standard genome sequencing and annotation.</title>
        <authorList>
            <consortium name="The Broad Institute Genomics Platform"/>
            <consortium name="The Broad Institute Genome Sequencing Center for Infectious Disease"/>
            <person name="Wu L."/>
            <person name="Ma J."/>
        </authorList>
    </citation>
    <scope>NUCLEOTIDE SEQUENCE [LARGE SCALE GENOMIC DNA]</scope>
    <source>
        <strain evidence="2">JCM 12607</strain>
    </source>
</reference>
<dbReference type="InterPro" id="IPR036866">
    <property type="entry name" value="RibonucZ/Hydroxyglut_hydro"/>
</dbReference>
<dbReference type="EMBL" id="JBHTGL010000008">
    <property type="protein sequence ID" value="MFD0622968.1"/>
    <property type="molecule type" value="Genomic_DNA"/>
</dbReference>